<feature type="domain" description="Xylanolytic transcriptional activator regulatory" evidence="8">
    <location>
        <begin position="269"/>
        <end position="340"/>
    </location>
</feature>
<accession>A0A8H7SYH6</accession>
<feature type="region of interest" description="Disordered" evidence="7">
    <location>
        <begin position="871"/>
        <end position="890"/>
    </location>
</feature>
<name>A0A8H7SYH6_9FUNG</name>
<keyword evidence="4" id="KW-0238">DNA-binding</keyword>
<feature type="region of interest" description="Disordered" evidence="7">
    <location>
        <begin position="592"/>
        <end position="674"/>
    </location>
</feature>
<evidence type="ECO:0000256" key="2">
    <source>
        <dbReference type="ARBA" id="ARBA00022833"/>
    </source>
</evidence>
<reference evidence="9" key="1">
    <citation type="submission" date="2021-01" db="EMBL/GenBank/DDBJ databases">
        <title>Metabolic potential, ecology and presence of endohyphal bacteria is reflected in genomic diversity of Mucoromycotina.</title>
        <authorList>
            <person name="Muszewska A."/>
            <person name="Okrasinska A."/>
            <person name="Steczkiewicz K."/>
            <person name="Drgas O."/>
            <person name="Orlowska M."/>
            <person name="Perlinska-Lenart U."/>
            <person name="Aleksandrzak-Piekarczyk T."/>
            <person name="Szatraj K."/>
            <person name="Zielenkiewicz U."/>
            <person name="Pilsyk S."/>
            <person name="Malc E."/>
            <person name="Mieczkowski P."/>
            <person name="Kruszewska J.S."/>
            <person name="Biernat P."/>
            <person name="Pawlowska J."/>
        </authorList>
    </citation>
    <scope>NUCLEOTIDE SEQUENCE</scope>
    <source>
        <strain evidence="9">WA0000018081</strain>
    </source>
</reference>
<sequence length="890" mass="100215">MERILGNLADTDEDDIKDDENMTQTTIEDNMTQTIKDVPNATPTEITGVMTENKTPTEQTLPPVSTMRSRYIGDMSPLPFLAQKINFEDARIASKIGVKIKRFGQSLVLYEKDETKDGKNSNIALLEELNIIKPGGTIKGVNDWIYKVAGVDKATSDSLLKIYFAYIHSGLPVVNKQLFLKQYRGEIGEYPSAPLLNAIYGAAVRYMETCDMNGDKISHDIEMQEGWSERLFENLITFVKGKYTPCISTVQALVIGQNHRASLDEKMASGWLLNSAVSAHLGLHRSSECWDIPDSEKETRKRVWWSVYIMDKWSAASTGRPQTIFDEDCDESYPKESADWDEVMDINHDNGYPSLDKTVAQKAKNENIPIYQPFVQLVKLSEILGRILQGLYTPLAKKHSEKHGSDAIVTYLDNALSEWRAALPPALQISSINVKRLDSHGKTPLLSMSGLMYLSYCTLLILLHRPFIEKDGGQKTRSSQSSLSICTSAATRCVDIAEKMHYRDFLLVSWNFAIYPVFTAALIHIYNAANPDSIVSDVAKSNLIKAAGVIKRLSKLSSGAGRLYLVLRQLMKLRKIDIDSCELSDSDVAPKKRARATNWDTTAKKPRPISTKGKQRSSEEDTTTKLSDVGRGTSMEKTYINRSSSAELISPSTNVLSDSEACSTHSTPSSMSNGDWINGLYSQLQSEMSNTCQQPQQHILQQQQLQQQLQHQQIHQQRHQQQQQQQHQRQHSQHSLEADPYSLRQFGLNMDPIYTIPSTPSTMPYQPNNSMPNMPNNNISSVMLPTNPADSFLFGLSDLTFSSPYNNTPSVIPNYDTTVQQQQQQQQPNYLQDQTMIDQTVFRNRPDNPFWSVPSSIELDDWTAYLLPQQPPATNVQNSQQRDWNSSGWV</sequence>
<dbReference type="InterPro" id="IPR051615">
    <property type="entry name" value="Transcr_Regulatory_Elem"/>
</dbReference>
<evidence type="ECO:0000256" key="4">
    <source>
        <dbReference type="ARBA" id="ARBA00023125"/>
    </source>
</evidence>
<evidence type="ECO:0000259" key="8">
    <source>
        <dbReference type="SMART" id="SM00906"/>
    </source>
</evidence>
<evidence type="ECO:0000313" key="10">
    <source>
        <dbReference type="Proteomes" id="UP000613177"/>
    </source>
</evidence>
<dbReference type="SMART" id="SM00906">
    <property type="entry name" value="Fungal_trans"/>
    <property type="match status" value="1"/>
</dbReference>
<dbReference type="GO" id="GO:0006351">
    <property type="term" value="P:DNA-templated transcription"/>
    <property type="evidence" value="ECO:0007669"/>
    <property type="project" value="InterPro"/>
</dbReference>
<keyword evidence="10" id="KW-1185">Reference proteome</keyword>
<evidence type="ECO:0000256" key="1">
    <source>
        <dbReference type="ARBA" id="ARBA00022723"/>
    </source>
</evidence>
<comment type="caution">
    <text evidence="9">The sequence shown here is derived from an EMBL/GenBank/DDBJ whole genome shotgun (WGS) entry which is preliminary data.</text>
</comment>
<evidence type="ECO:0000313" key="9">
    <source>
        <dbReference type="EMBL" id="KAG2236790.1"/>
    </source>
</evidence>
<feature type="region of interest" description="Disordered" evidence="7">
    <location>
        <begin position="711"/>
        <end position="736"/>
    </location>
</feature>
<gene>
    <name evidence="9" type="ORF">INT48_006974</name>
</gene>
<dbReference type="CDD" id="cd12148">
    <property type="entry name" value="fungal_TF_MHR"/>
    <property type="match status" value="1"/>
</dbReference>
<dbReference type="PANTHER" id="PTHR31313:SF81">
    <property type="entry name" value="TY1 ENHANCER ACTIVATOR"/>
    <property type="match status" value="1"/>
</dbReference>
<dbReference type="PANTHER" id="PTHR31313">
    <property type="entry name" value="TY1 ENHANCER ACTIVATOR"/>
    <property type="match status" value="1"/>
</dbReference>
<dbReference type="EMBL" id="JAEPRE010000013">
    <property type="protein sequence ID" value="KAG2236790.1"/>
    <property type="molecule type" value="Genomic_DNA"/>
</dbReference>
<proteinExistence type="predicted"/>
<dbReference type="InterPro" id="IPR007219">
    <property type="entry name" value="XnlR_reg_dom"/>
</dbReference>
<evidence type="ECO:0000256" key="3">
    <source>
        <dbReference type="ARBA" id="ARBA00023015"/>
    </source>
</evidence>
<feature type="compositionally biased region" description="Polar residues" evidence="7">
    <location>
        <begin position="640"/>
        <end position="674"/>
    </location>
</feature>
<keyword evidence="2" id="KW-0862">Zinc</keyword>
<feature type="compositionally biased region" description="Polar residues" evidence="7">
    <location>
        <begin position="872"/>
        <end position="890"/>
    </location>
</feature>
<keyword evidence="5" id="KW-0804">Transcription</keyword>
<dbReference type="Proteomes" id="UP000613177">
    <property type="component" value="Unassembled WGS sequence"/>
</dbReference>
<keyword evidence="6" id="KW-0539">Nucleus</keyword>
<dbReference type="GO" id="GO:0003677">
    <property type="term" value="F:DNA binding"/>
    <property type="evidence" value="ECO:0007669"/>
    <property type="project" value="UniProtKB-KW"/>
</dbReference>
<evidence type="ECO:0000256" key="7">
    <source>
        <dbReference type="SAM" id="MobiDB-lite"/>
    </source>
</evidence>
<feature type="compositionally biased region" description="Low complexity" evidence="7">
    <location>
        <begin position="711"/>
        <end position="727"/>
    </location>
</feature>
<organism evidence="9 10">
    <name type="scientific">Thamnidium elegans</name>
    <dbReference type="NCBI Taxonomy" id="101142"/>
    <lineage>
        <taxon>Eukaryota</taxon>
        <taxon>Fungi</taxon>
        <taxon>Fungi incertae sedis</taxon>
        <taxon>Mucoromycota</taxon>
        <taxon>Mucoromycotina</taxon>
        <taxon>Mucoromycetes</taxon>
        <taxon>Mucorales</taxon>
        <taxon>Mucorineae</taxon>
        <taxon>Mucoraceae</taxon>
        <taxon>Thamnidium</taxon>
    </lineage>
</organism>
<dbReference type="GO" id="GO:0008270">
    <property type="term" value="F:zinc ion binding"/>
    <property type="evidence" value="ECO:0007669"/>
    <property type="project" value="InterPro"/>
</dbReference>
<protein>
    <recommendedName>
        <fullName evidence="8">Xylanolytic transcriptional activator regulatory domain-containing protein</fullName>
    </recommendedName>
</protein>
<keyword evidence="3" id="KW-0805">Transcription regulation</keyword>
<evidence type="ECO:0000256" key="5">
    <source>
        <dbReference type="ARBA" id="ARBA00023163"/>
    </source>
</evidence>
<dbReference type="AlphaFoldDB" id="A0A8H7SYH6"/>
<evidence type="ECO:0000256" key="6">
    <source>
        <dbReference type="ARBA" id="ARBA00023242"/>
    </source>
</evidence>
<keyword evidence="1" id="KW-0479">Metal-binding</keyword>
<dbReference type="Pfam" id="PF04082">
    <property type="entry name" value="Fungal_trans"/>
    <property type="match status" value="1"/>
</dbReference>